<dbReference type="GO" id="GO:0051287">
    <property type="term" value="F:NAD binding"/>
    <property type="evidence" value="ECO:0007669"/>
    <property type="project" value="InterPro"/>
</dbReference>
<dbReference type="SUPFAM" id="SSF48179">
    <property type="entry name" value="6-phosphogluconate dehydrogenase C-terminal domain-like"/>
    <property type="match status" value="1"/>
</dbReference>
<protein>
    <recommendedName>
        <fullName evidence="5">UDP-glucose/GDP-mannose dehydrogenase dimerisation domain-containing protein</fullName>
    </recommendedName>
</protein>
<dbReference type="InterPro" id="IPR001732">
    <property type="entry name" value="UDP-Glc/GDP-Man_DH_N"/>
</dbReference>
<reference evidence="4" key="1">
    <citation type="journal article" date="2020" name="Nature">
        <title>Giant virus diversity and host interactions through global metagenomics.</title>
        <authorList>
            <person name="Schulz F."/>
            <person name="Roux S."/>
            <person name="Paez-Espino D."/>
            <person name="Jungbluth S."/>
            <person name="Walsh D.A."/>
            <person name="Denef V.J."/>
            <person name="McMahon K.D."/>
            <person name="Konstantinidis K.T."/>
            <person name="Eloe-Fadrosh E.A."/>
            <person name="Kyrpides N.C."/>
            <person name="Woyke T."/>
        </authorList>
    </citation>
    <scope>NUCLEOTIDE SEQUENCE</scope>
    <source>
        <strain evidence="4">GVMAG-S-ERX555965-48</strain>
    </source>
</reference>
<dbReference type="InterPro" id="IPR014026">
    <property type="entry name" value="UDP-Glc/GDP-Man_DH_dimer"/>
</dbReference>
<organism evidence="4">
    <name type="scientific">viral metagenome</name>
    <dbReference type="NCBI Taxonomy" id="1070528"/>
    <lineage>
        <taxon>unclassified sequences</taxon>
        <taxon>metagenomes</taxon>
        <taxon>organismal metagenomes</taxon>
    </lineage>
</organism>
<dbReference type="AlphaFoldDB" id="A0A6C0AXI6"/>
<feature type="domain" description="UDP-glucose/GDP-mannose dehydrogenase N-terminal" evidence="3">
    <location>
        <begin position="35"/>
        <end position="140"/>
    </location>
</feature>
<dbReference type="EMBL" id="MN738771">
    <property type="protein sequence ID" value="QHS83971.1"/>
    <property type="molecule type" value="Genomic_DNA"/>
</dbReference>
<dbReference type="InterPro" id="IPR008927">
    <property type="entry name" value="6-PGluconate_DH-like_C_sf"/>
</dbReference>
<proteinExistence type="inferred from homology"/>
<dbReference type="PANTHER" id="PTHR43750:SF2">
    <property type="entry name" value="UDP-GLUCOSE 6-DEHYDROGENASE"/>
    <property type="match status" value="1"/>
</dbReference>
<dbReference type="SUPFAM" id="SSF51735">
    <property type="entry name" value="NAD(P)-binding Rossmann-fold domains"/>
    <property type="match status" value="1"/>
</dbReference>
<sequence>MIVSVIGLGFVGGSMKKSFELKQCNVIGYDKYKDETDSFEDCLKSDISFLCLPTQFDEENNEYDKSCIEEVCQKLEENNYLGIVVIKSTVEPLTTQILSKKYKTLKFVHNPEFLTARTAFEDFHNQTHIVLGKSDNVSEEDLSVLNDFYKKYYPDAEISHCTCTESESMKSFVNCFYAVKVQFFTELYCLCEKNGSNYNVIKDLMLKNGWINPMHTNIPGPDGQISYGGYCFPKDTNALLQYMKNEESPYALMESCIKERNEMRNDHINFKKK</sequence>
<evidence type="ECO:0000313" key="4">
    <source>
        <dbReference type="EMBL" id="QHS83971.1"/>
    </source>
</evidence>
<dbReference type="GO" id="GO:0016616">
    <property type="term" value="F:oxidoreductase activity, acting on the CH-OH group of donors, NAD or NADP as acceptor"/>
    <property type="evidence" value="ECO:0007669"/>
    <property type="project" value="InterPro"/>
</dbReference>
<dbReference type="Gene3D" id="3.40.50.720">
    <property type="entry name" value="NAD(P)-binding Rossmann-like Domain"/>
    <property type="match status" value="1"/>
</dbReference>
<dbReference type="Pfam" id="PF03721">
    <property type="entry name" value="UDPG_MGDP_dh_N"/>
    <property type="match status" value="1"/>
</dbReference>
<dbReference type="PANTHER" id="PTHR43750">
    <property type="entry name" value="UDP-GLUCOSE 6-DEHYDROGENASE TUAD"/>
    <property type="match status" value="1"/>
</dbReference>
<dbReference type="Gene3D" id="1.10.1040.10">
    <property type="entry name" value="N-(1-d-carboxylethyl)-l-norvaline Dehydrogenase, domain 2"/>
    <property type="match status" value="1"/>
</dbReference>
<evidence type="ECO:0000256" key="1">
    <source>
        <dbReference type="ARBA" id="ARBA00006601"/>
    </source>
</evidence>
<dbReference type="InterPro" id="IPR013328">
    <property type="entry name" value="6PGD_dom2"/>
</dbReference>
<name>A0A6C0AXI6_9ZZZZ</name>
<evidence type="ECO:0000259" key="2">
    <source>
        <dbReference type="Pfam" id="PF00984"/>
    </source>
</evidence>
<dbReference type="InterPro" id="IPR036291">
    <property type="entry name" value="NAD(P)-bd_dom_sf"/>
</dbReference>
<comment type="similarity">
    <text evidence="1">Belongs to the UDP-glucose/GDP-mannose dehydrogenase family.</text>
</comment>
<evidence type="ECO:0008006" key="5">
    <source>
        <dbReference type="Google" id="ProtNLM"/>
    </source>
</evidence>
<accession>A0A6C0AXI6</accession>
<feature type="domain" description="UDP-glucose/GDP-mannose dehydrogenase dimerisation" evidence="2">
    <location>
        <begin position="165"/>
        <end position="257"/>
    </location>
</feature>
<evidence type="ECO:0000259" key="3">
    <source>
        <dbReference type="Pfam" id="PF03721"/>
    </source>
</evidence>
<dbReference type="Pfam" id="PF00984">
    <property type="entry name" value="UDPG_MGDP_dh"/>
    <property type="match status" value="1"/>
</dbReference>